<accession>V6TT67</accession>
<reference evidence="2 3" key="2">
    <citation type="journal article" date="2013" name="Genome Biol. Evol.">
        <title>Genome sequencing of Giardia lamblia genotypes A2 and B isolates (DH and GS) and comparative analysis with the genomes of genotypes A1 and E (WB and Pig).</title>
        <authorList>
            <person name="Adam R.D."/>
            <person name="Dahlstrom E.W."/>
            <person name="Martens C.A."/>
            <person name="Bruno D.P."/>
            <person name="Barbian K.D."/>
            <person name="Ricklefs S.M."/>
            <person name="Hernandez M.M."/>
            <person name="Narla N.P."/>
            <person name="Patel R.B."/>
            <person name="Porcella S.F."/>
            <person name="Nash T.E."/>
        </authorList>
    </citation>
    <scope>NUCLEOTIDE SEQUENCE [LARGE SCALE GENOMIC DNA]</scope>
    <source>
        <strain evidence="2 3">GS</strain>
    </source>
</reference>
<protein>
    <submittedName>
        <fullName evidence="2">Uncharacterized protein</fullName>
    </submittedName>
</protein>
<reference evidence="3" key="1">
    <citation type="submission" date="2012-02" db="EMBL/GenBank/DDBJ databases">
        <title>Genome sequencing of Giardia lamblia Genotypes A2 and B isolates (DH and GS) and comparative analysis with the genomes of Genotypes A1 and E (WB and Pig).</title>
        <authorList>
            <person name="Adam R."/>
            <person name="Dahlstrom E."/>
            <person name="Martens C."/>
            <person name="Bruno D."/>
            <person name="Barbian K."/>
            <person name="Porcella S.F."/>
            <person name="Nash T."/>
        </authorList>
    </citation>
    <scope>NUCLEOTIDE SEQUENCE</scope>
    <source>
        <strain evidence="3">GS</strain>
    </source>
</reference>
<sequence length="34" mass="3608">VHPAAIAWGDDEGRQRLSIETPARTVHSPPGTAN</sequence>
<evidence type="ECO:0000256" key="1">
    <source>
        <dbReference type="SAM" id="MobiDB-lite"/>
    </source>
</evidence>
<feature type="region of interest" description="Disordered" evidence="1">
    <location>
        <begin position="1"/>
        <end position="34"/>
    </location>
</feature>
<name>V6TT67_GIAIN</name>
<proteinExistence type="predicted"/>
<dbReference type="EMBL" id="AHHH01000103">
    <property type="protein sequence ID" value="ESU41926.1"/>
    <property type="molecule type" value="Genomic_DNA"/>
</dbReference>
<gene>
    <name evidence="2" type="ORF">GSB_152982</name>
</gene>
<organism evidence="2 3">
    <name type="scientific">Giardia intestinalis</name>
    <name type="common">Giardia lamblia</name>
    <dbReference type="NCBI Taxonomy" id="5741"/>
    <lineage>
        <taxon>Eukaryota</taxon>
        <taxon>Metamonada</taxon>
        <taxon>Diplomonadida</taxon>
        <taxon>Hexamitidae</taxon>
        <taxon>Giardiinae</taxon>
        <taxon>Giardia</taxon>
    </lineage>
</organism>
<dbReference type="Proteomes" id="UP000018040">
    <property type="component" value="Unassembled WGS sequence"/>
</dbReference>
<evidence type="ECO:0000313" key="2">
    <source>
        <dbReference type="EMBL" id="ESU41926.1"/>
    </source>
</evidence>
<comment type="caution">
    <text evidence="2">The sequence shown here is derived from an EMBL/GenBank/DDBJ whole genome shotgun (WGS) entry which is preliminary data.</text>
</comment>
<evidence type="ECO:0000313" key="3">
    <source>
        <dbReference type="Proteomes" id="UP000018040"/>
    </source>
</evidence>
<feature type="non-terminal residue" evidence="2">
    <location>
        <position position="1"/>
    </location>
</feature>
<dbReference type="AlphaFoldDB" id="V6TT67"/>